<keyword evidence="1" id="KW-0805">Transcription regulation</keyword>
<keyword evidence="3" id="KW-0804">Transcription</keyword>
<dbReference type="Pfam" id="PF09339">
    <property type="entry name" value="HTH_IclR"/>
    <property type="match status" value="1"/>
</dbReference>
<evidence type="ECO:0000259" key="4">
    <source>
        <dbReference type="PROSITE" id="PS51077"/>
    </source>
</evidence>
<feature type="domain" description="IclR-ED" evidence="5">
    <location>
        <begin position="66"/>
        <end position="248"/>
    </location>
</feature>
<organism evidence="6 7">
    <name type="scientific">Arthrobacter horti</name>
    <dbReference type="NCBI Taxonomy" id="3068273"/>
    <lineage>
        <taxon>Bacteria</taxon>
        <taxon>Bacillati</taxon>
        <taxon>Actinomycetota</taxon>
        <taxon>Actinomycetes</taxon>
        <taxon>Micrococcales</taxon>
        <taxon>Micrococcaceae</taxon>
        <taxon>Arthrobacter</taxon>
    </lineage>
</organism>
<evidence type="ECO:0000313" key="6">
    <source>
        <dbReference type="EMBL" id="MDP5227696.1"/>
    </source>
</evidence>
<dbReference type="RefSeq" id="WP_305996751.1">
    <property type="nucleotide sequence ID" value="NZ_JAVALS010000007.1"/>
</dbReference>
<dbReference type="InterPro" id="IPR050707">
    <property type="entry name" value="HTH_MetabolicPath_Reg"/>
</dbReference>
<dbReference type="Proteomes" id="UP001232725">
    <property type="component" value="Unassembled WGS sequence"/>
</dbReference>
<dbReference type="PANTHER" id="PTHR30136">
    <property type="entry name" value="HELIX-TURN-HELIX TRANSCRIPTIONAL REGULATOR, ICLR FAMILY"/>
    <property type="match status" value="1"/>
</dbReference>
<evidence type="ECO:0000313" key="7">
    <source>
        <dbReference type="Proteomes" id="UP001232725"/>
    </source>
</evidence>
<dbReference type="SUPFAM" id="SSF46785">
    <property type="entry name" value="Winged helix' DNA-binding domain"/>
    <property type="match status" value="1"/>
</dbReference>
<gene>
    <name evidence="6" type="ORF">Q9R02_11070</name>
</gene>
<keyword evidence="2" id="KW-0238">DNA-binding</keyword>
<dbReference type="Pfam" id="PF01614">
    <property type="entry name" value="IclR_C"/>
    <property type="match status" value="1"/>
</dbReference>
<evidence type="ECO:0000256" key="2">
    <source>
        <dbReference type="ARBA" id="ARBA00023125"/>
    </source>
</evidence>
<dbReference type="InterPro" id="IPR036388">
    <property type="entry name" value="WH-like_DNA-bd_sf"/>
</dbReference>
<evidence type="ECO:0000259" key="5">
    <source>
        <dbReference type="PROSITE" id="PS51078"/>
    </source>
</evidence>
<name>A0ABT9IQ38_9MICC</name>
<dbReference type="Gene3D" id="1.10.10.10">
    <property type="entry name" value="Winged helix-like DNA-binding domain superfamily/Winged helix DNA-binding domain"/>
    <property type="match status" value="1"/>
</dbReference>
<protein>
    <submittedName>
        <fullName evidence="6">Helix-turn-helix domain-containing protein</fullName>
    </submittedName>
</protein>
<proteinExistence type="predicted"/>
<dbReference type="PROSITE" id="PS51078">
    <property type="entry name" value="ICLR_ED"/>
    <property type="match status" value="1"/>
</dbReference>
<accession>A0ABT9IQ38</accession>
<dbReference type="InterPro" id="IPR005471">
    <property type="entry name" value="Tscrpt_reg_IclR_N"/>
</dbReference>
<dbReference type="EMBL" id="JAVALS010000007">
    <property type="protein sequence ID" value="MDP5227696.1"/>
    <property type="molecule type" value="Genomic_DNA"/>
</dbReference>
<dbReference type="SMART" id="SM00346">
    <property type="entry name" value="HTH_ICLR"/>
    <property type="match status" value="1"/>
</dbReference>
<evidence type="ECO:0000256" key="3">
    <source>
        <dbReference type="ARBA" id="ARBA00023163"/>
    </source>
</evidence>
<dbReference type="InterPro" id="IPR014757">
    <property type="entry name" value="Tscrpt_reg_IclR_C"/>
</dbReference>
<dbReference type="SUPFAM" id="SSF55781">
    <property type="entry name" value="GAF domain-like"/>
    <property type="match status" value="1"/>
</dbReference>
<dbReference type="InterPro" id="IPR036390">
    <property type="entry name" value="WH_DNA-bd_sf"/>
</dbReference>
<feature type="domain" description="HTH iclR-type" evidence="4">
    <location>
        <begin position="12"/>
        <end position="72"/>
    </location>
</feature>
<dbReference type="PANTHER" id="PTHR30136:SF24">
    <property type="entry name" value="HTH-TYPE TRANSCRIPTIONAL REPRESSOR ALLR"/>
    <property type="match status" value="1"/>
</dbReference>
<evidence type="ECO:0000256" key="1">
    <source>
        <dbReference type="ARBA" id="ARBA00023015"/>
    </source>
</evidence>
<dbReference type="InterPro" id="IPR029016">
    <property type="entry name" value="GAF-like_dom_sf"/>
</dbReference>
<dbReference type="PROSITE" id="PS51077">
    <property type="entry name" value="HTH_ICLR"/>
    <property type="match status" value="1"/>
</dbReference>
<keyword evidence="7" id="KW-1185">Reference proteome</keyword>
<dbReference type="Gene3D" id="3.30.450.40">
    <property type="match status" value="1"/>
</dbReference>
<reference evidence="6 7" key="1">
    <citation type="submission" date="2023-08" db="EMBL/GenBank/DDBJ databases">
        <title>Arthrobacter horti sp. nov., isolated from forest soil.</title>
        <authorList>
            <person name="Park M."/>
        </authorList>
    </citation>
    <scope>NUCLEOTIDE SEQUENCE [LARGE SCALE GENOMIC DNA]</scope>
    <source>
        <strain evidence="6 7">YJM1</strain>
    </source>
</reference>
<comment type="caution">
    <text evidence="6">The sequence shown here is derived from an EMBL/GenBank/DDBJ whole genome shotgun (WGS) entry which is preliminary data.</text>
</comment>
<sequence>MENDGAAKPTLIGSVVRALELVDAIGASSRPLPAKHLARALGLSLGTTYNLLRTLVHEGYVAQEPDGFVLGAGHPSQSAAQPGARLARVRAALTGLRNELNAAAYLSCFEDGEIDILDIVDGPRAPRVDLWVGVQESAHATAFGKQILAALPLSGRKDYLDRHPPVQLTPFTVHTTRELERRASLSPAVSVEEQEYSLGHRCIAVPVLARGFTGSLAVSIPADSRTSPAVLAGSLTRHAQSLALHLGA</sequence>